<feature type="non-terminal residue" evidence="1">
    <location>
        <position position="68"/>
    </location>
</feature>
<proteinExistence type="predicted"/>
<dbReference type="EMBL" id="CAJHJT010000001">
    <property type="protein sequence ID" value="CAD6993757.1"/>
    <property type="molecule type" value="Genomic_DNA"/>
</dbReference>
<organism evidence="1 2">
    <name type="scientific">Ceratitis capitata</name>
    <name type="common">Mediterranean fruit fly</name>
    <name type="synonym">Tephritis capitata</name>
    <dbReference type="NCBI Taxonomy" id="7213"/>
    <lineage>
        <taxon>Eukaryota</taxon>
        <taxon>Metazoa</taxon>
        <taxon>Ecdysozoa</taxon>
        <taxon>Arthropoda</taxon>
        <taxon>Hexapoda</taxon>
        <taxon>Insecta</taxon>
        <taxon>Pterygota</taxon>
        <taxon>Neoptera</taxon>
        <taxon>Endopterygota</taxon>
        <taxon>Diptera</taxon>
        <taxon>Brachycera</taxon>
        <taxon>Muscomorpha</taxon>
        <taxon>Tephritoidea</taxon>
        <taxon>Tephritidae</taxon>
        <taxon>Ceratitis</taxon>
        <taxon>Ceratitis</taxon>
    </lineage>
</organism>
<protein>
    <submittedName>
        <fullName evidence="1">(Mediterranean fruit fly) hypothetical protein</fullName>
    </submittedName>
</protein>
<comment type="caution">
    <text evidence="1">The sequence shown here is derived from an EMBL/GenBank/DDBJ whole genome shotgun (WGS) entry which is preliminary data.</text>
</comment>
<reference evidence="1" key="1">
    <citation type="submission" date="2020-11" db="EMBL/GenBank/DDBJ databases">
        <authorList>
            <person name="Whitehead M."/>
        </authorList>
    </citation>
    <scope>NUCLEOTIDE SEQUENCE</scope>
    <source>
        <strain evidence="1">EGII</strain>
    </source>
</reference>
<sequence length="68" mass="7241">MKCAICSTTANLHLTRPQILPVAVSEPVSKCSSKLVADTDGWLTGWLTGRVSTADCRQPQSGRQLAGQ</sequence>
<keyword evidence="2" id="KW-1185">Reference proteome</keyword>
<dbReference type="Proteomes" id="UP000606786">
    <property type="component" value="Unassembled WGS sequence"/>
</dbReference>
<gene>
    <name evidence="1" type="ORF">CCAP1982_LOCUS2555</name>
</gene>
<accession>A0A811U6Z3</accession>
<name>A0A811U6Z3_CERCA</name>
<evidence type="ECO:0000313" key="2">
    <source>
        <dbReference type="Proteomes" id="UP000606786"/>
    </source>
</evidence>
<dbReference type="AlphaFoldDB" id="A0A811U6Z3"/>
<evidence type="ECO:0000313" key="1">
    <source>
        <dbReference type="EMBL" id="CAD6993757.1"/>
    </source>
</evidence>